<dbReference type="InterPro" id="IPR006311">
    <property type="entry name" value="TAT_signal"/>
</dbReference>
<gene>
    <name evidence="8" type="ORF">AB0759_16295</name>
</gene>
<evidence type="ECO:0000256" key="6">
    <source>
        <dbReference type="RuleBase" id="RU003956"/>
    </source>
</evidence>
<name>A0ABW8WMI6_9CYAN</name>
<dbReference type="PANTHER" id="PTHR11002:SF79">
    <property type="entry name" value="CARBONIC ANHYDRASE 2"/>
    <property type="match status" value="1"/>
</dbReference>
<evidence type="ECO:0000256" key="3">
    <source>
        <dbReference type="ARBA" id="ARBA00022833"/>
    </source>
</evidence>
<dbReference type="Gene3D" id="3.40.1050.10">
    <property type="entry name" value="Carbonic anhydrase"/>
    <property type="match status" value="1"/>
</dbReference>
<comment type="similarity">
    <text evidence="1 6">Belongs to the beta-class carbonic anhydrase family.</text>
</comment>
<keyword evidence="4 6" id="KW-0456">Lyase</keyword>
<dbReference type="EMBL" id="JBFQGM010000005">
    <property type="protein sequence ID" value="MFL9462182.1"/>
    <property type="molecule type" value="Genomic_DNA"/>
</dbReference>
<keyword evidence="7" id="KW-1133">Transmembrane helix</keyword>
<protein>
    <recommendedName>
        <fullName evidence="2 6">Carbonic anhydrase</fullName>
        <ecNumber evidence="2 6">4.2.1.1</ecNumber>
    </recommendedName>
    <alternativeName>
        <fullName evidence="6">Carbonate dehydratase</fullName>
    </alternativeName>
</protein>
<evidence type="ECO:0000256" key="5">
    <source>
        <dbReference type="ARBA" id="ARBA00048348"/>
    </source>
</evidence>
<dbReference type="Proteomes" id="UP001628874">
    <property type="component" value="Unassembled WGS sequence"/>
</dbReference>
<comment type="catalytic activity">
    <reaction evidence="5 6">
        <text>hydrogencarbonate + H(+) = CO2 + H2O</text>
        <dbReference type="Rhea" id="RHEA:10748"/>
        <dbReference type="ChEBI" id="CHEBI:15377"/>
        <dbReference type="ChEBI" id="CHEBI:15378"/>
        <dbReference type="ChEBI" id="CHEBI:16526"/>
        <dbReference type="ChEBI" id="CHEBI:17544"/>
        <dbReference type="EC" id="4.2.1.1"/>
    </reaction>
</comment>
<dbReference type="PROSITE" id="PS00704">
    <property type="entry name" value="PROK_CO2_ANHYDRASE_1"/>
    <property type="match status" value="1"/>
</dbReference>
<keyword evidence="3 6" id="KW-0862">Zinc</keyword>
<keyword evidence="7" id="KW-0812">Transmembrane</keyword>
<dbReference type="InterPro" id="IPR015892">
    <property type="entry name" value="Carbonic_anhydrase_CS"/>
</dbReference>
<feature type="transmembrane region" description="Helical" evidence="7">
    <location>
        <begin position="12"/>
        <end position="34"/>
    </location>
</feature>
<evidence type="ECO:0000256" key="1">
    <source>
        <dbReference type="ARBA" id="ARBA00006217"/>
    </source>
</evidence>
<dbReference type="RefSeq" id="WP_137986320.1">
    <property type="nucleotide sequence ID" value="NZ_JBFQGM010000005.1"/>
</dbReference>
<organism evidence="8 9">
    <name type="scientific">Scytonema tolypothrichoides VB-61278_2</name>
    <dbReference type="NCBI Taxonomy" id="3232314"/>
    <lineage>
        <taxon>Bacteria</taxon>
        <taxon>Bacillati</taxon>
        <taxon>Cyanobacteriota</taxon>
        <taxon>Cyanophyceae</taxon>
        <taxon>Nostocales</taxon>
        <taxon>Scytonemataceae</taxon>
        <taxon>Scytonema</taxon>
    </lineage>
</organism>
<evidence type="ECO:0000256" key="7">
    <source>
        <dbReference type="SAM" id="Phobius"/>
    </source>
</evidence>
<keyword evidence="9" id="KW-1185">Reference proteome</keyword>
<evidence type="ECO:0000313" key="9">
    <source>
        <dbReference type="Proteomes" id="UP001628874"/>
    </source>
</evidence>
<dbReference type="SMART" id="SM00947">
    <property type="entry name" value="Pro_CA"/>
    <property type="match status" value="1"/>
</dbReference>
<dbReference type="PROSITE" id="PS00705">
    <property type="entry name" value="PROK_CO2_ANHYDRASE_2"/>
    <property type="match status" value="1"/>
</dbReference>
<proteinExistence type="inferred from homology"/>
<dbReference type="SUPFAM" id="SSF53056">
    <property type="entry name" value="beta-carbonic anhydrase, cab"/>
    <property type="match status" value="1"/>
</dbReference>
<evidence type="ECO:0000256" key="2">
    <source>
        <dbReference type="ARBA" id="ARBA00012925"/>
    </source>
</evidence>
<comment type="function">
    <text evidence="6">Reversible hydration of carbon dioxide.</text>
</comment>
<accession>A0ABW8WMI6</accession>
<dbReference type="Pfam" id="PF00484">
    <property type="entry name" value="Pro_CA"/>
    <property type="match status" value="1"/>
</dbReference>
<evidence type="ECO:0000256" key="4">
    <source>
        <dbReference type="ARBA" id="ARBA00023239"/>
    </source>
</evidence>
<comment type="caution">
    <text evidence="8">The sequence shown here is derived from an EMBL/GenBank/DDBJ whole genome shotgun (WGS) entry which is preliminary data.</text>
</comment>
<evidence type="ECO:0000313" key="8">
    <source>
        <dbReference type="EMBL" id="MFL9462182.1"/>
    </source>
</evidence>
<dbReference type="PROSITE" id="PS51318">
    <property type="entry name" value="TAT"/>
    <property type="match status" value="1"/>
</dbReference>
<dbReference type="InterPro" id="IPR001765">
    <property type="entry name" value="Carbonic_anhydrase"/>
</dbReference>
<dbReference type="InterPro" id="IPR036874">
    <property type="entry name" value="Carbonic_anhydrase_sf"/>
</dbReference>
<keyword evidence="7" id="KW-0472">Membrane</keyword>
<reference evidence="8 9" key="1">
    <citation type="submission" date="2024-07" db="EMBL/GenBank/DDBJ databases">
        <authorList>
            <person name="Tripathy S."/>
        </authorList>
    </citation>
    <scope>NUCLEOTIDE SEQUENCE [LARGE SCALE GENOMIC DNA]</scope>
    <source>
        <strain evidence="8 9">VB-61278_2</strain>
    </source>
</reference>
<sequence length="239" mass="26086">MDENHELMDRRSFLNLTRTSGIALVTAVTGSFFWSIQPKRATAASVEPLDPDASLKRLMDGNQRFVEQKGTHPDQSKSRVTEVSRSQHPFATLLCCADSRVPPEILFDEGIGDLFDIRVAGNIVTDEVLGSIEYAVDILKTPLIMVLGHERCGAVTAAVQGESLPGHISSFVKAIKPVISETKDDSLDAAVDKAVIANVQYQIQKLKQNSKIVSQRLLEGKLKIVGGRYDLDTGEVGLI</sequence>
<dbReference type="PANTHER" id="PTHR11002">
    <property type="entry name" value="CARBONIC ANHYDRASE"/>
    <property type="match status" value="1"/>
</dbReference>
<dbReference type="CDD" id="cd03378">
    <property type="entry name" value="beta_CA_cladeC"/>
    <property type="match status" value="1"/>
</dbReference>
<dbReference type="EC" id="4.2.1.1" evidence="2 6"/>